<keyword evidence="11" id="KW-0274">FAD</keyword>
<evidence type="ECO:0000256" key="2">
    <source>
        <dbReference type="ARBA" id="ARBA00001971"/>
    </source>
</evidence>
<evidence type="ECO:0000256" key="16">
    <source>
        <dbReference type="ARBA" id="ARBA00023033"/>
    </source>
</evidence>
<comment type="cofactor">
    <cofactor evidence="1">
        <name>FMN</name>
        <dbReference type="ChEBI" id="CHEBI:58210"/>
    </cofactor>
</comment>
<keyword evidence="20" id="KW-1185">Reference proteome</keyword>
<evidence type="ECO:0000313" key="19">
    <source>
        <dbReference type="EMBL" id="KAK3688032.1"/>
    </source>
</evidence>
<protein>
    <submittedName>
        <fullName evidence="19">Cytochrome P450</fullName>
    </submittedName>
</protein>
<dbReference type="InterPro" id="IPR002401">
    <property type="entry name" value="Cyt_P450_E_grp-I"/>
</dbReference>
<feature type="binding site" description="axial binding residue" evidence="17">
    <location>
        <position position="410"/>
    </location>
    <ligand>
        <name>heme</name>
        <dbReference type="ChEBI" id="CHEBI:30413"/>
    </ligand>
    <ligandPart>
        <name>Fe</name>
        <dbReference type="ChEBI" id="CHEBI:18248"/>
    </ligandPart>
</feature>
<name>A0AAE0X8N6_9PEZI</name>
<evidence type="ECO:0000256" key="6">
    <source>
        <dbReference type="ARBA" id="ARBA00022448"/>
    </source>
</evidence>
<keyword evidence="7 17" id="KW-0349">Heme</keyword>
<dbReference type="GO" id="GO:0004497">
    <property type="term" value="F:monooxygenase activity"/>
    <property type="evidence" value="ECO:0007669"/>
    <property type="project" value="UniProtKB-KW"/>
</dbReference>
<accession>A0AAE0X8N6</accession>
<keyword evidence="14 18" id="KW-0560">Oxidoreductase</keyword>
<evidence type="ECO:0000256" key="18">
    <source>
        <dbReference type="RuleBase" id="RU000461"/>
    </source>
</evidence>
<comment type="caution">
    <text evidence="19">The sequence shown here is derived from an EMBL/GenBank/DDBJ whole genome shotgun (WGS) entry which is preliminary data.</text>
</comment>
<evidence type="ECO:0000256" key="11">
    <source>
        <dbReference type="ARBA" id="ARBA00022827"/>
    </source>
</evidence>
<keyword evidence="15 17" id="KW-0408">Iron</keyword>
<dbReference type="AlphaFoldDB" id="A0AAE0X8N6"/>
<dbReference type="InterPro" id="IPR017972">
    <property type="entry name" value="Cyt_P450_CS"/>
</dbReference>
<evidence type="ECO:0000256" key="12">
    <source>
        <dbReference type="ARBA" id="ARBA00022857"/>
    </source>
</evidence>
<keyword evidence="6" id="KW-0813">Transport</keyword>
<evidence type="ECO:0000256" key="9">
    <source>
        <dbReference type="ARBA" id="ARBA00022643"/>
    </source>
</evidence>
<dbReference type="CDD" id="cd11068">
    <property type="entry name" value="CYP120A1"/>
    <property type="match status" value="1"/>
</dbReference>
<dbReference type="PRINTS" id="PR00385">
    <property type="entry name" value="P450"/>
</dbReference>
<keyword evidence="10 17" id="KW-0479">Metal-binding</keyword>
<keyword evidence="9" id="KW-0288">FMN</keyword>
<dbReference type="FunFam" id="1.10.630.10:FF:000040">
    <property type="entry name" value="Bifunctional cytochrome P450/NADPH--P450 reductase"/>
    <property type="match status" value="1"/>
</dbReference>
<dbReference type="GO" id="GO:0020037">
    <property type="term" value="F:heme binding"/>
    <property type="evidence" value="ECO:0007669"/>
    <property type="project" value="InterPro"/>
</dbReference>
<comment type="similarity">
    <text evidence="4">In the N-terminal section; belongs to the cytochrome P450 family.</text>
</comment>
<dbReference type="InterPro" id="IPR036396">
    <property type="entry name" value="Cyt_P450_sf"/>
</dbReference>
<comment type="cofactor">
    <cofactor evidence="2 17">
        <name>heme</name>
        <dbReference type="ChEBI" id="CHEBI:30413"/>
    </cofactor>
</comment>
<evidence type="ECO:0000256" key="4">
    <source>
        <dbReference type="ARBA" id="ARBA00010018"/>
    </source>
</evidence>
<dbReference type="GO" id="GO:0005506">
    <property type="term" value="F:iron ion binding"/>
    <property type="evidence" value="ECO:0007669"/>
    <property type="project" value="InterPro"/>
</dbReference>
<evidence type="ECO:0000256" key="1">
    <source>
        <dbReference type="ARBA" id="ARBA00001917"/>
    </source>
</evidence>
<evidence type="ECO:0000256" key="8">
    <source>
        <dbReference type="ARBA" id="ARBA00022630"/>
    </source>
</evidence>
<keyword evidence="12" id="KW-0521">NADP</keyword>
<comment type="similarity">
    <text evidence="5 18">Belongs to the cytochrome P450 family.</text>
</comment>
<gene>
    <name evidence="19" type="ORF">B0T22DRAFT_375599</name>
</gene>
<dbReference type="PRINTS" id="PR00463">
    <property type="entry name" value="EP450I"/>
</dbReference>
<evidence type="ECO:0000256" key="5">
    <source>
        <dbReference type="ARBA" id="ARBA00010617"/>
    </source>
</evidence>
<dbReference type="GO" id="GO:0016705">
    <property type="term" value="F:oxidoreductase activity, acting on paired donors, with incorporation or reduction of molecular oxygen"/>
    <property type="evidence" value="ECO:0007669"/>
    <property type="project" value="InterPro"/>
</dbReference>
<evidence type="ECO:0000256" key="3">
    <source>
        <dbReference type="ARBA" id="ARBA00001974"/>
    </source>
</evidence>
<evidence type="ECO:0000256" key="13">
    <source>
        <dbReference type="ARBA" id="ARBA00022982"/>
    </source>
</evidence>
<reference evidence="19" key="2">
    <citation type="submission" date="2023-06" db="EMBL/GenBank/DDBJ databases">
        <authorList>
            <consortium name="Lawrence Berkeley National Laboratory"/>
            <person name="Haridas S."/>
            <person name="Hensen N."/>
            <person name="Bonometti L."/>
            <person name="Westerberg I."/>
            <person name="Brannstrom I.O."/>
            <person name="Guillou S."/>
            <person name="Cros-Aarteil S."/>
            <person name="Calhoun S."/>
            <person name="Kuo A."/>
            <person name="Mondo S."/>
            <person name="Pangilinan J."/>
            <person name="Riley R."/>
            <person name="Labutti K."/>
            <person name="Andreopoulos B."/>
            <person name="Lipzen A."/>
            <person name="Chen C."/>
            <person name="Yanf M."/>
            <person name="Daum C."/>
            <person name="Ng V."/>
            <person name="Clum A."/>
            <person name="Steindorff A."/>
            <person name="Ohm R."/>
            <person name="Martin F."/>
            <person name="Silar P."/>
            <person name="Natvig D."/>
            <person name="Lalanne C."/>
            <person name="Gautier V."/>
            <person name="Ament-Velasquez S.L."/>
            <person name="Kruys A."/>
            <person name="Hutchinson M.I."/>
            <person name="Powell A.J."/>
            <person name="Barry K."/>
            <person name="Miller A.N."/>
            <person name="Grigoriev I.V."/>
            <person name="Debuchy R."/>
            <person name="Gladieux P."/>
            <person name="Thoren M.H."/>
            <person name="Johannesson H."/>
        </authorList>
    </citation>
    <scope>NUCLEOTIDE SEQUENCE</scope>
    <source>
        <strain evidence="19">CBS 314.62</strain>
    </source>
</reference>
<organism evidence="19 20">
    <name type="scientific">Podospora appendiculata</name>
    <dbReference type="NCBI Taxonomy" id="314037"/>
    <lineage>
        <taxon>Eukaryota</taxon>
        <taxon>Fungi</taxon>
        <taxon>Dikarya</taxon>
        <taxon>Ascomycota</taxon>
        <taxon>Pezizomycotina</taxon>
        <taxon>Sordariomycetes</taxon>
        <taxon>Sordariomycetidae</taxon>
        <taxon>Sordariales</taxon>
        <taxon>Podosporaceae</taxon>
        <taxon>Podospora</taxon>
    </lineage>
</organism>
<keyword evidence="8" id="KW-0285">Flavoprotein</keyword>
<dbReference type="Gene3D" id="1.10.630.10">
    <property type="entry name" value="Cytochrome P450"/>
    <property type="match status" value="1"/>
</dbReference>
<evidence type="ECO:0000256" key="17">
    <source>
        <dbReference type="PIRSR" id="PIRSR602401-1"/>
    </source>
</evidence>
<sequence length="491" mass="55734">MAETIVPIPGPPPLPLIGNLRDIDLNNTIQSFERLAETYGPIFKLYLGGSERVFITNHELANEVLSRKDFVKKITGATEHLAKVMPEGILTATHGQESWGLTRRTLNPVFTRGAVKEMFPEMLDIASQLVLKWARFGPDEEFDVQEEFTRLSMDTIALCAMGTRFNSFYRENQAEFVQRFGDIFNEVQRRSNRPEWYTSMMWEANRLLDENIQFVRDFCGELVAERRANPAEKKNTIFDAMVNRRDPVSGKELSSSTITDNMITFLFAGHDTTSGLLSFVLAHLIMNPEAYAKLQEEVDRVLGDGAITPDHLNELHYTRACLRETLRLEPPSPGLVLMPLAEPHERVVIGGKYVIQGGQTTVVLIPTLHRDPDSFGPDANEFKPERMLEENFKKLPKNAFKPFGNGQRSCIGNEFATQQAMMVTAILFQKFDFEFVDPGYELQYQPSIHRKAKDLYIQARLRPGVDATSLNRDLFYPGNQRRPLVDAVPGT</sequence>
<dbReference type="Proteomes" id="UP001270362">
    <property type="component" value="Unassembled WGS sequence"/>
</dbReference>
<dbReference type="InterPro" id="IPR001128">
    <property type="entry name" value="Cyt_P450"/>
</dbReference>
<evidence type="ECO:0000313" key="20">
    <source>
        <dbReference type="Proteomes" id="UP001270362"/>
    </source>
</evidence>
<evidence type="ECO:0000256" key="14">
    <source>
        <dbReference type="ARBA" id="ARBA00023002"/>
    </source>
</evidence>
<proteinExistence type="inferred from homology"/>
<evidence type="ECO:0000256" key="10">
    <source>
        <dbReference type="ARBA" id="ARBA00022723"/>
    </source>
</evidence>
<keyword evidence="16 18" id="KW-0503">Monooxygenase</keyword>
<keyword evidence="13" id="KW-0249">Electron transport</keyword>
<dbReference type="InterPro" id="IPR050196">
    <property type="entry name" value="Cytochrome_P450_Monoox"/>
</dbReference>
<dbReference type="SUPFAM" id="SSF48264">
    <property type="entry name" value="Cytochrome P450"/>
    <property type="match status" value="1"/>
</dbReference>
<dbReference type="PANTHER" id="PTHR24291">
    <property type="entry name" value="CYTOCHROME P450 FAMILY 4"/>
    <property type="match status" value="1"/>
</dbReference>
<evidence type="ECO:0000256" key="15">
    <source>
        <dbReference type="ARBA" id="ARBA00023004"/>
    </source>
</evidence>
<dbReference type="PANTHER" id="PTHR24291:SF50">
    <property type="entry name" value="BIFUNCTIONAL ALBAFLAVENONE MONOOXYGENASE_TERPENE SYNTHASE"/>
    <property type="match status" value="1"/>
</dbReference>
<dbReference type="Pfam" id="PF00067">
    <property type="entry name" value="p450"/>
    <property type="match status" value="1"/>
</dbReference>
<dbReference type="PROSITE" id="PS00086">
    <property type="entry name" value="CYTOCHROME_P450"/>
    <property type="match status" value="1"/>
</dbReference>
<reference evidence="19" key="1">
    <citation type="journal article" date="2023" name="Mol. Phylogenet. Evol.">
        <title>Genome-scale phylogeny and comparative genomics of the fungal order Sordariales.</title>
        <authorList>
            <person name="Hensen N."/>
            <person name="Bonometti L."/>
            <person name="Westerberg I."/>
            <person name="Brannstrom I.O."/>
            <person name="Guillou S."/>
            <person name="Cros-Aarteil S."/>
            <person name="Calhoun S."/>
            <person name="Haridas S."/>
            <person name="Kuo A."/>
            <person name="Mondo S."/>
            <person name="Pangilinan J."/>
            <person name="Riley R."/>
            <person name="LaButti K."/>
            <person name="Andreopoulos B."/>
            <person name="Lipzen A."/>
            <person name="Chen C."/>
            <person name="Yan M."/>
            <person name="Daum C."/>
            <person name="Ng V."/>
            <person name="Clum A."/>
            <person name="Steindorff A."/>
            <person name="Ohm R.A."/>
            <person name="Martin F."/>
            <person name="Silar P."/>
            <person name="Natvig D.O."/>
            <person name="Lalanne C."/>
            <person name="Gautier V."/>
            <person name="Ament-Velasquez S.L."/>
            <person name="Kruys A."/>
            <person name="Hutchinson M.I."/>
            <person name="Powell A.J."/>
            <person name="Barry K."/>
            <person name="Miller A.N."/>
            <person name="Grigoriev I.V."/>
            <person name="Debuchy R."/>
            <person name="Gladieux P."/>
            <person name="Hiltunen Thoren M."/>
            <person name="Johannesson H."/>
        </authorList>
    </citation>
    <scope>NUCLEOTIDE SEQUENCE</scope>
    <source>
        <strain evidence="19">CBS 314.62</strain>
    </source>
</reference>
<dbReference type="EMBL" id="JAULSO010000002">
    <property type="protein sequence ID" value="KAK3688032.1"/>
    <property type="molecule type" value="Genomic_DNA"/>
</dbReference>
<comment type="cofactor">
    <cofactor evidence="3">
        <name>FAD</name>
        <dbReference type="ChEBI" id="CHEBI:57692"/>
    </cofactor>
</comment>
<evidence type="ECO:0000256" key="7">
    <source>
        <dbReference type="ARBA" id="ARBA00022617"/>
    </source>
</evidence>